<proteinExistence type="predicted"/>
<name>A0A0D6R6C3_ARACU</name>
<dbReference type="PROSITE" id="PS51294">
    <property type="entry name" value="HTH_MYB"/>
    <property type="match status" value="2"/>
</dbReference>
<dbReference type="FunFam" id="1.10.10.60:FF:000349">
    <property type="entry name" value="Transcription factor MYB39"/>
    <property type="match status" value="1"/>
</dbReference>
<evidence type="ECO:0000256" key="1">
    <source>
        <dbReference type="ARBA" id="ARBA00004123"/>
    </source>
</evidence>
<dbReference type="AlphaFoldDB" id="A0A0D6R6C3"/>
<feature type="domain" description="Myb-like" evidence="5">
    <location>
        <begin position="62"/>
        <end position="112"/>
    </location>
</feature>
<dbReference type="PANTHER" id="PTHR47994:SF5">
    <property type="entry name" value="F14D16.11-RELATED"/>
    <property type="match status" value="1"/>
</dbReference>
<dbReference type="FunFam" id="1.10.10.60:FF:000001">
    <property type="entry name" value="MYB-related transcription factor"/>
    <property type="match status" value="1"/>
</dbReference>
<dbReference type="GO" id="GO:0003677">
    <property type="term" value="F:DNA binding"/>
    <property type="evidence" value="ECO:0007669"/>
    <property type="project" value="UniProtKB-KW"/>
</dbReference>
<protein>
    <submittedName>
        <fullName evidence="7">Uncharacterized protein</fullName>
    </submittedName>
</protein>
<evidence type="ECO:0000256" key="3">
    <source>
        <dbReference type="ARBA" id="ARBA00023125"/>
    </source>
</evidence>
<keyword evidence="3" id="KW-0238">DNA-binding</keyword>
<evidence type="ECO:0000259" key="6">
    <source>
        <dbReference type="PROSITE" id="PS51294"/>
    </source>
</evidence>
<dbReference type="PROSITE" id="PS50090">
    <property type="entry name" value="MYB_LIKE"/>
    <property type="match status" value="2"/>
</dbReference>
<keyword evidence="4" id="KW-0539">Nucleus</keyword>
<feature type="domain" description="Myb-like" evidence="5">
    <location>
        <begin position="9"/>
        <end position="61"/>
    </location>
</feature>
<dbReference type="GO" id="GO:0005634">
    <property type="term" value="C:nucleus"/>
    <property type="evidence" value="ECO:0007669"/>
    <property type="project" value="UniProtKB-SubCell"/>
</dbReference>
<dbReference type="PANTHER" id="PTHR47994">
    <property type="entry name" value="F14D16.11-RELATED"/>
    <property type="match status" value="1"/>
</dbReference>
<evidence type="ECO:0000259" key="5">
    <source>
        <dbReference type="PROSITE" id="PS50090"/>
    </source>
</evidence>
<dbReference type="EMBL" id="GCKF01031178">
    <property type="protein sequence ID" value="JAG97823.1"/>
    <property type="molecule type" value="Transcribed_RNA"/>
</dbReference>
<keyword evidence="2" id="KW-0677">Repeat</keyword>
<feature type="domain" description="HTH myb-type" evidence="6">
    <location>
        <begin position="9"/>
        <end position="61"/>
    </location>
</feature>
<dbReference type="CDD" id="cd00167">
    <property type="entry name" value="SANT"/>
    <property type="match status" value="2"/>
</dbReference>
<evidence type="ECO:0000256" key="4">
    <source>
        <dbReference type="ARBA" id="ARBA00023242"/>
    </source>
</evidence>
<dbReference type="InterPro" id="IPR009057">
    <property type="entry name" value="Homeodomain-like_sf"/>
</dbReference>
<dbReference type="InterPro" id="IPR017930">
    <property type="entry name" value="Myb_dom"/>
</dbReference>
<dbReference type="Gene3D" id="1.10.10.60">
    <property type="entry name" value="Homeodomain-like"/>
    <property type="match status" value="2"/>
</dbReference>
<dbReference type="SUPFAM" id="SSF46689">
    <property type="entry name" value="Homeodomain-like"/>
    <property type="match status" value="1"/>
</dbReference>
<sequence length="416" mass="46117">MGRTPCCEKNGLKKGPWTPDEDKKLMDYIKRHGHGSWRDLPKKAGLLRCGKSCRLRWTNYLRPDIKRGKFSIEEERLIITLHSVLGNKWSAIAASLPGRTDNEIKNYWNTHLKRRLLSMGIDPVTHRPLPDLCGLSNAASHLPSPLGFNEKNLKCVISAQAVMADHQMATDLFLESLRSKFGFRNISSSSDPAWAMQQSESLRNWVRSPEQCLAQAQIMGASSENNAGSINQVHGTIGRIVDSVDSLHHCKSSISPLQVVQNSESLHSPSLVDGLQTKVKQEDVLRSQFFSKDGYLMQSEPGLVHAQPMFEDLAVDLKGHQVSEENMNFDTPNVNVSFSKNGTRFSNEDHMSFFASPFQLPLQTGSNFGASQVSSGMCVVEPNALDRITSLAGSANFCSSTVPAWSDLNSPDNIDY</sequence>
<evidence type="ECO:0000313" key="7">
    <source>
        <dbReference type="EMBL" id="JAG97823.1"/>
    </source>
</evidence>
<dbReference type="InterPro" id="IPR001005">
    <property type="entry name" value="SANT/Myb"/>
</dbReference>
<reference evidence="7" key="1">
    <citation type="submission" date="2015-03" db="EMBL/GenBank/DDBJ databases">
        <title>A transcriptome of Araucaria cunninghamii, an australian fine timber species.</title>
        <authorList>
            <person name="Jing Yi C.J.Y."/>
            <person name="Yin San L.Y.S."/>
            <person name="Abdul Karim S.S."/>
            <person name="Wan Azmi N.N."/>
            <person name="Hercus R.R."/>
            <person name="Croft L.L."/>
        </authorList>
    </citation>
    <scope>NUCLEOTIDE SEQUENCE</scope>
    <source>
        <strain evidence="7">MI0301</strain>
        <tissue evidence="7">Leaf</tissue>
    </source>
</reference>
<organism evidence="7">
    <name type="scientific">Araucaria cunninghamii</name>
    <name type="common">Hoop pine</name>
    <name type="synonym">Moreton Bay pine</name>
    <dbReference type="NCBI Taxonomy" id="56994"/>
    <lineage>
        <taxon>Eukaryota</taxon>
        <taxon>Viridiplantae</taxon>
        <taxon>Streptophyta</taxon>
        <taxon>Embryophyta</taxon>
        <taxon>Tracheophyta</taxon>
        <taxon>Spermatophyta</taxon>
        <taxon>Pinopsida</taxon>
        <taxon>Pinidae</taxon>
        <taxon>Conifers II</taxon>
        <taxon>Araucariales</taxon>
        <taxon>Araucariaceae</taxon>
        <taxon>Araucaria</taxon>
    </lineage>
</organism>
<comment type="subcellular location">
    <subcellularLocation>
        <location evidence="1">Nucleus</location>
    </subcellularLocation>
</comment>
<dbReference type="InterPro" id="IPR015495">
    <property type="entry name" value="Myb_TF_plants"/>
</dbReference>
<evidence type="ECO:0000256" key="2">
    <source>
        <dbReference type="ARBA" id="ARBA00022737"/>
    </source>
</evidence>
<dbReference type="Pfam" id="PF00249">
    <property type="entry name" value="Myb_DNA-binding"/>
    <property type="match status" value="2"/>
</dbReference>
<accession>A0A0D6R6C3</accession>
<dbReference type="SMART" id="SM00717">
    <property type="entry name" value="SANT"/>
    <property type="match status" value="2"/>
</dbReference>
<feature type="domain" description="HTH myb-type" evidence="6">
    <location>
        <begin position="62"/>
        <end position="116"/>
    </location>
</feature>